<dbReference type="GeneID" id="32470020"/>
<keyword evidence="1" id="KW-1133">Transmembrane helix</keyword>
<dbReference type="AlphaFoldDB" id="A0A061AAB9"/>
<dbReference type="HOGENOM" id="CLU_176213_3_0_11"/>
<evidence type="ECO:0000313" key="3">
    <source>
        <dbReference type="EMBL" id="MBP2064244.1"/>
    </source>
</evidence>
<gene>
    <name evidence="3" type="ORF">J2Z30_005267</name>
    <name evidence="2" type="ORF">SIRAN9371</name>
</gene>
<name>A0A061AAB9_9ACTN</name>
<feature type="transmembrane region" description="Helical" evidence="1">
    <location>
        <begin position="53"/>
        <end position="73"/>
    </location>
</feature>
<protein>
    <submittedName>
        <fullName evidence="2">Uncharacterized protein</fullName>
    </submittedName>
</protein>
<keyword evidence="1" id="KW-0812">Transmembrane</keyword>
<evidence type="ECO:0000313" key="4">
    <source>
        <dbReference type="Proteomes" id="UP000756710"/>
    </source>
</evidence>
<feature type="transmembrane region" description="Helical" evidence="1">
    <location>
        <begin position="12"/>
        <end position="33"/>
    </location>
</feature>
<dbReference type="Proteomes" id="UP000756710">
    <property type="component" value="Unassembled WGS sequence"/>
</dbReference>
<dbReference type="EMBL" id="JAGGLR010000014">
    <property type="protein sequence ID" value="MBP2064244.1"/>
    <property type="molecule type" value="Genomic_DNA"/>
</dbReference>
<proteinExistence type="predicted"/>
<sequence>MGTTWGTIGGVFGVSLGVTVLVVVLFSLGVTAWARAGGGTPRHGARRGRLDTVAAAAAVVCFAACLAIAAYGIELIIPG</sequence>
<keyword evidence="1" id="KW-0472">Membrane</keyword>
<dbReference type="EMBL" id="LK022848">
    <property type="protein sequence ID" value="CDR17376.1"/>
    <property type="molecule type" value="Genomic_DNA"/>
</dbReference>
<evidence type="ECO:0000313" key="2">
    <source>
        <dbReference type="EMBL" id="CDR17376.1"/>
    </source>
</evidence>
<dbReference type="RefSeq" id="WP_044580140.1">
    <property type="nucleotide sequence ID" value="NZ_BAABDR010000029.1"/>
</dbReference>
<keyword evidence="4" id="KW-1185">Reference proteome</keyword>
<reference evidence="2" key="1">
    <citation type="submission" date="2014-05" db="EMBL/GenBank/DDBJ databases">
        <authorList>
            <person name="Horn Fabian"/>
        </authorList>
    </citation>
    <scope>NUCLEOTIDE SEQUENCE</scope>
</reference>
<evidence type="ECO:0000256" key="1">
    <source>
        <dbReference type="SAM" id="Phobius"/>
    </source>
</evidence>
<reference evidence="3 4" key="2">
    <citation type="submission" date="2021-03" db="EMBL/GenBank/DDBJ databases">
        <title>Genomic Encyclopedia of Type Strains, Phase IV (KMG-IV): sequencing the most valuable type-strain genomes for metagenomic binning, comparative biology and taxonomic classification.</title>
        <authorList>
            <person name="Goeker M."/>
        </authorList>
    </citation>
    <scope>NUCLEOTIDE SEQUENCE [LARGE SCALE GENOMIC DNA]</scope>
    <source>
        <strain evidence="3 4">DSM 41954</strain>
    </source>
</reference>
<organism evidence="2">
    <name type="scientific">Streptomyces iranensis</name>
    <dbReference type="NCBI Taxonomy" id="576784"/>
    <lineage>
        <taxon>Bacteria</taxon>
        <taxon>Bacillati</taxon>
        <taxon>Actinomycetota</taxon>
        <taxon>Actinomycetes</taxon>
        <taxon>Kitasatosporales</taxon>
        <taxon>Streptomycetaceae</taxon>
        <taxon>Streptomyces</taxon>
        <taxon>Streptomyces violaceusniger group</taxon>
    </lineage>
</organism>
<accession>A0A061AAB9</accession>